<reference evidence="1 2" key="2">
    <citation type="journal article" date="2017" name="Nature">
        <title>The Apostasia genome and the evolution of orchids.</title>
        <authorList>
            <person name="Zhang G.Q."/>
            <person name="Liu K.W."/>
            <person name="Li Z."/>
            <person name="Lohaus R."/>
            <person name="Hsiao Y.Y."/>
            <person name="Niu S.C."/>
            <person name="Wang J.Y."/>
            <person name="Lin Y.C."/>
            <person name="Xu Q."/>
            <person name="Chen L.J."/>
            <person name="Yoshida K."/>
            <person name="Fujiwara S."/>
            <person name="Wang Z.W."/>
            <person name="Zhang Y.Q."/>
            <person name="Mitsuda N."/>
            <person name="Wang M."/>
            <person name="Liu G.H."/>
            <person name="Pecoraro L."/>
            <person name="Huang H.X."/>
            <person name="Xiao X.J."/>
            <person name="Lin M."/>
            <person name="Wu X.Y."/>
            <person name="Wu W.L."/>
            <person name="Chen Y.Y."/>
            <person name="Chang S.B."/>
            <person name="Sakamoto S."/>
            <person name="Ohme-Takagi M."/>
            <person name="Yagi M."/>
            <person name="Zeng S.J."/>
            <person name="Shen C.Y."/>
            <person name="Yeh C.M."/>
            <person name="Luo Y.B."/>
            <person name="Tsai W.C."/>
            <person name="Van de Peer Y."/>
            <person name="Liu Z.J."/>
        </authorList>
    </citation>
    <scope>NUCLEOTIDE SEQUENCE [LARGE SCALE GENOMIC DNA]</scope>
    <source>
        <tissue evidence="1">The whole plant</tissue>
    </source>
</reference>
<dbReference type="AlphaFoldDB" id="A0A2I0VVR6"/>
<name>A0A2I0VVR6_9ASPA</name>
<proteinExistence type="predicted"/>
<gene>
    <name evidence="1" type="ORF">MA16_Dca016225</name>
</gene>
<sequence>MSSIIFWNCRGARKKQTGHFLRSLIGGNEVVFVGLMETMIDDISRVEVDVLAGANWDFLHFPANGRSGGILALWRRDCSRFVATKMMEQAMVGQLVLPNNQEWTVAIVYTGKNYHSIRVLWEALSSCIDANLPVIMGGAISIVAWINAKNAVGAGSAFPLGHKRCRRSWWITTYMTWGSLVRSSCGRITSRAPTRSGSGWIESL</sequence>
<dbReference type="InterPro" id="IPR036691">
    <property type="entry name" value="Endo/exonu/phosph_ase_sf"/>
</dbReference>
<evidence type="ECO:0000313" key="1">
    <source>
        <dbReference type="EMBL" id="PKU67501.1"/>
    </source>
</evidence>
<dbReference type="EMBL" id="KZ503190">
    <property type="protein sequence ID" value="PKU67501.1"/>
    <property type="molecule type" value="Genomic_DNA"/>
</dbReference>
<protein>
    <submittedName>
        <fullName evidence="1">Uncharacterized protein</fullName>
    </submittedName>
</protein>
<accession>A0A2I0VVR6</accession>
<reference evidence="1 2" key="1">
    <citation type="journal article" date="2016" name="Sci. Rep.">
        <title>The Dendrobium catenatum Lindl. genome sequence provides insights into polysaccharide synthase, floral development and adaptive evolution.</title>
        <authorList>
            <person name="Zhang G.Q."/>
            <person name="Xu Q."/>
            <person name="Bian C."/>
            <person name="Tsai W.C."/>
            <person name="Yeh C.M."/>
            <person name="Liu K.W."/>
            <person name="Yoshida K."/>
            <person name="Zhang L.S."/>
            <person name="Chang S.B."/>
            <person name="Chen F."/>
            <person name="Shi Y."/>
            <person name="Su Y.Y."/>
            <person name="Zhang Y.Q."/>
            <person name="Chen L.J."/>
            <person name="Yin Y."/>
            <person name="Lin M."/>
            <person name="Huang H."/>
            <person name="Deng H."/>
            <person name="Wang Z.W."/>
            <person name="Zhu S.L."/>
            <person name="Zhao X."/>
            <person name="Deng C."/>
            <person name="Niu S.C."/>
            <person name="Huang J."/>
            <person name="Wang M."/>
            <person name="Liu G.H."/>
            <person name="Yang H.J."/>
            <person name="Xiao X.J."/>
            <person name="Hsiao Y.Y."/>
            <person name="Wu W.L."/>
            <person name="Chen Y.Y."/>
            <person name="Mitsuda N."/>
            <person name="Ohme-Takagi M."/>
            <person name="Luo Y.B."/>
            <person name="Van de Peer Y."/>
            <person name="Liu Z.J."/>
        </authorList>
    </citation>
    <scope>NUCLEOTIDE SEQUENCE [LARGE SCALE GENOMIC DNA]</scope>
    <source>
        <tissue evidence="1">The whole plant</tissue>
    </source>
</reference>
<dbReference type="Gene3D" id="3.60.10.10">
    <property type="entry name" value="Endonuclease/exonuclease/phosphatase"/>
    <property type="match status" value="1"/>
</dbReference>
<dbReference type="Proteomes" id="UP000233837">
    <property type="component" value="Unassembled WGS sequence"/>
</dbReference>
<dbReference type="SUPFAM" id="SSF56219">
    <property type="entry name" value="DNase I-like"/>
    <property type="match status" value="1"/>
</dbReference>
<keyword evidence="2" id="KW-1185">Reference proteome</keyword>
<organism evidence="1 2">
    <name type="scientific">Dendrobium catenatum</name>
    <dbReference type="NCBI Taxonomy" id="906689"/>
    <lineage>
        <taxon>Eukaryota</taxon>
        <taxon>Viridiplantae</taxon>
        <taxon>Streptophyta</taxon>
        <taxon>Embryophyta</taxon>
        <taxon>Tracheophyta</taxon>
        <taxon>Spermatophyta</taxon>
        <taxon>Magnoliopsida</taxon>
        <taxon>Liliopsida</taxon>
        <taxon>Asparagales</taxon>
        <taxon>Orchidaceae</taxon>
        <taxon>Epidendroideae</taxon>
        <taxon>Malaxideae</taxon>
        <taxon>Dendrobiinae</taxon>
        <taxon>Dendrobium</taxon>
    </lineage>
</organism>
<evidence type="ECO:0000313" key="2">
    <source>
        <dbReference type="Proteomes" id="UP000233837"/>
    </source>
</evidence>